<protein>
    <recommendedName>
        <fullName evidence="2">Hemerythrin-like domain-containing protein</fullName>
    </recommendedName>
</protein>
<dbReference type="InterPro" id="IPR012312">
    <property type="entry name" value="Hemerythrin-like"/>
</dbReference>
<dbReference type="EMBL" id="JANFNG010000024">
    <property type="protein sequence ID" value="MCQ4083677.1"/>
    <property type="molecule type" value="Genomic_DNA"/>
</dbReference>
<sequence length="97" mass="10718">MSTAKTERAEAAKLPDDDVIGVLLTQHARIRDLFGEMKTARGDHKKAVFEELKALLAVHETAEEMIARPVAKRSAGEREADARNHEEEEANKVLAAL</sequence>
<proteinExistence type="predicted"/>
<reference evidence="3" key="1">
    <citation type="submission" date="2022-06" db="EMBL/GenBank/DDBJ databases">
        <title>Draft genome sequence of Streptomyces sp. RB6PN25 isolated from peat swamp forest in Thailand.</title>
        <authorList>
            <person name="Duangmal K."/>
            <person name="Klaysubun C."/>
        </authorList>
    </citation>
    <scope>NUCLEOTIDE SEQUENCE</scope>
    <source>
        <strain evidence="3">RB6PN25</strain>
    </source>
</reference>
<dbReference type="RefSeq" id="WP_255922670.1">
    <property type="nucleotide sequence ID" value="NZ_JANFNG010000024.1"/>
</dbReference>
<feature type="compositionally biased region" description="Basic and acidic residues" evidence="1">
    <location>
        <begin position="74"/>
        <end position="86"/>
    </location>
</feature>
<feature type="region of interest" description="Disordered" evidence="1">
    <location>
        <begin position="69"/>
        <end position="97"/>
    </location>
</feature>
<evidence type="ECO:0000313" key="3">
    <source>
        <dbReference type="EMBL" id="MCQ4083677.1"/>
    </source>
</evidence>
<organism evidence="3 4">
    <name type="scientific">Streptomyces humicola</name>
    <dbReference type="NCBI Taxonomy" id="2953240"/>
    <lineage>
        <taxon>Bacteria</taxon>
        <taxon>Bacillati</taxon>
        <taxon>Actinomycetota</taxon>
        <taxon>Actinomycetes</taxon>
        <taxon>Kitasatosporales</taxon>
        <taxon>Streptomycetaceae</taxon>
        <taxon>Streptomyces</taxon>
    </lineage>
</organism>
<accession>A0ABT1Q4J8</accession>
<evidence type="ECO:0000259" key="2">
    <source>
        <dbReference type="Pfam" id="PF01814"/>
    </source>
</evidence>
<evidence type="ECO:0000256" key="1">
    <source>
        <dbReference type="SAM" id="MobiDB-lite"/>
    </source>
</evidence>
<comment type="caution">
    <text evidence="3">The sequence shown here is derived from an EMBL/GenBank/DDBJ whole genome shotgun (WGS) entry which is preliminary data.</text>
</comment>
<gene>
    <name evidence="3" type="ORF">NGB36_24540</name>
</gene>
<feature type="domain" description="Hemerythrin-like" evidence="2">
    <location>
        <begin position="20"/>
        <end position="96"/>
    </location>
</feature>
<dbReference type="Proteomes" id="UP001057702">
    <property type="component" value="Unassembled WGS sequence"/>
</dbReference>
<keyword evidence="4" id="KW-1185">Reference proteome</keyword>
<dbReference type="Pfam" id="PF01814">
    <property type="entry name" value="Hemerythrin"/>
    <property type="match status" value="1"/>
</dbReference>
<name>A0ABT1Q4J8_9ACTN</name>
<evidence type="ECO:0000313" key="4">
    <source>
        <dbReference type="Proteomes" id="UP001057702"/>
    </source>
</evidence>